<proteinExistence type="predicted"/>
<evidence type="ECO:0000313" key="5">
    <source>
        <dbReference type="Proteomes" id="UP000028401"/>
    </source>
</evidence>
<evidence type="ECO:0000256" key="1">
    <source>
        <dbReference type="SAM" id="MobiDB-lite"/>
    </source>
</evidence>
<sequence length="263" mass="27221">MNKILLKSTVLLTTALIVGPIIVSEADAASTGGDYTSNGYVNFAEGDNTGINPVDPLDPSVPVGPTNPDGTDPTPGTGGALSIDFASSLSFGTQKISSNDATYYAHAQWISKDKDGSAVDMTRPNYVQVTDTRGTWDGWTLTVAESDQFQNASGDKLTGAELSFSKGYTDGTTTAKPGYINTTNFIVSTAASKILGAGPNQGMGTWIYGLGANADYQENGGAHLGNEAVSTASPISLKVIAGTNKATSYTTQLIWSLTNTPGN</sequence>
<comment type="caution">
    <text evidence="4">The sequence shown here is derived from an EMBL/GenBank/DDBJ whole genome shotgun (WGS) entry which is preliminary data.</text>
</comment>
<feature type="signal peptide" evidence="2">
    <location>
        <begin position="1"/>
        <end position="28"/>
    </location>
</feature>
<dbReference type="PATRIC" id="fig|1415168.3.peg.779"/>
<feature type="chain" id="PRO_5001770747" evidence="2">
    <location>
        <begin position="29"/>
        <end position="263"/>
    </location>
</feature>
<evidence type="ECO:0000259" key="3">
    <source>
        <dbReference type="Pfam" id="PF13731"/>
    </source>
</evidence>
<organism evidence="4 5">
    <name type="scientific">Lactococcus cremoris subsp. cremoris GE214</name>
    <dbReference type="NCBI Taxonomy" id="1415168"/>
    <lineage>
        <taxon>Bacteria</taxon>
        <taxon>Bacillati</taxon>
        <taxon>Bacillota</taxon>
        <taxon>Bacilli</taxon>
        <taxon>Lactobacillales</taxon>
        <taxon>Streptococcaceae</taxon>
        <taxon>Lactococcus</taxon>
        <taxon>Lactococcus cremoris subsp. cremoris</taxon>
    </lineage>
</organism>
<evidence type="ECO:0000313" key="4">
    <source>
        <dbReference type="EMBL" id="KEY63055.1"/>
    </source>
</evidence>
<feature type="region of interest" description="Disordered" evidence="1">
    <location>
        <begin position="46"/>
        <end position="79"/>
    </location>
</feature>
<dbReference type="Proteomes" id="UP000028401">
    <property type="component" value="Unassembled WGS sequence"/>
</dbReference>
<protein>
    <submittedName>
        <fullName evidence="4">Cell surface protein</fullName>
    </submittedName>
</protein>
<dbReference type="RefSeq" id="WP_042747906.1">
    <property type="nucleotide sequence ID" value="NZ_AZSI01000014.1"/>
</dbReference>
<accession>A0A084ACM6</accession>
<name>A0A084ACM6_LACLC</name>
<keyword evidence="2" id="KW-0732">Signal</keyword>
<reference evidence="4 5" key="1">
    <citation type="submission" date="2014-06" db="EMBL/GenBank/DDBJ databases">
        <title>Draft genome sequence of the putrescine producing strain Lactococcus lactis subsp cremoris GE214.</title>
        <authorList>
            <person name="Ladero V."/>
            <person name="Linares D.M."/>
            <person name="del Rio B."/>
            <person name="Mayo B."/>
            <person name="Martin M.C."/>
            <person name="Fernandez M."/>
            <person name="Alvarez M.A."/>
        </authorList>
    </citation>
    <scope>NUCLEOTIDE SEQUENCE [LARGE SCALE GENOMIC DNA]</scope>
    <source>
        <strain evidence="4 5">GE214</strain>
    </source>
</reference>
<dbReference type="EMBL" id="AZSI01000014">
    <property type="protein sequence ID" value="KEY63055.1"/>
    <property type="molecule type" value="Genomic_DNA"/>
</dbReference>
<feature type="domain" description="WxL" evidence="3">
    <location>
        <begin position="33"/>
        <end position="261"/>
    </location>
</feature>
<feature type="compositionally biased region" description="Low complexity" evidence="1">
    <location>
        <begin position="64"/>
        <end position="75"/>
    </location>
</feature>
<gene>
    <name evidence="4" type="ORF">U725_00733</name>
</gene>
<evidence type="ECO:0000256" key="2">
    <source>
        <dbReference type="SAM" id="SignalP"/>
    </source>
</evidence>
<dbReference type="AlphaFoldDB" id="A0A084ACM6"/>
<dbReference type="Pfam" id="PF13731">
    <property type="entry name" value="WxL"/>
    <property type="match status" value="1"/>
</dbReference>
<dbReference type="InterPro" id="IPR027994">
    <property type="entry name" value="WxL_dom"/>
</dbReference>